<evidence type="ECO:0000313" key="3">
    <source>
        <dbReference type="Proteomes" id="UP000299102"/>
    </source>
</evidence>
<comment type="caution">
    <text evidence="2">The sequence shown here is derived from an EMBL/GenBank/DDBJ whole genome shotgun (WGS) entry which is preliminary data.</text>
</comment>
<proteinExistence type="predicted"/>
<accession>A0A4C1YYI7</accession>
<dbReference type="EMBL" id="BGZK01001442">
    <property type="protein sequence ID" value="GBP80012.1"/>
    <property type="molecule type" value="Genomic_DNA"/>
</dbReference>
<gene>
    <name evidence="2" type="ORF">EVAR_68366_1</name>
</gene>
<evidence type="ECO:0000256" key="1">
    <source>
        <dbReference type="SAM" id="MobiDB-lite"/>
    </source>
</evidence>
<evidence type="ECO:0000313" key="2">
    <source>
        <dbReference type="EMBL" id="GBP80012.1"/>
    </source>
</evidence>
<protein>
    <submittedName>
        <fullName evidence="2">Uncharacterized protein</fullName>
    </submittedName>
</protein>
<keyword evidence="3" id="KW-1185">Reference proteome</keyword>
<feature type="region of interest" description="Disordered" evidence="1">
    <location>
        <begin position="36"/>
        <end position="83"/>
    </location>
</feature>
<feature type="compositionally biased region" description="Polar residues" evidence="1">
    <location>
        <begin position="70"/>
        <end position="83"/>
    </location>
</feature>
<organism evidence="2 3">
    <name type="scientific">Eumeta variegata</name>
    <name type="common">Bagworm moth</name>
    <name type="synonym">Eumeta japonica</name>
    <dbReference type="NCBI Taxonomy" id="151549"/>
    <lineage>
        <taxon>Eukaryota</taxon>
        <taxon>Metazoa</taxon>
        <taxon>Ecdysozoa</taxon>
        <taxon>Arthropoda</taxon>
        <taxon>Hexapoda</taxon>
        <taxon>Insecta</taxon>
        <taxon>Pterygota</taxon>
        <taxon>Neoptera</taxon>
        <taxon>Endopterygota</taxon>
        <taxon>Lepidoptera</taxon>
        <taxon>Glossata</taxon>
        <taxon>Ditrysia</taxon>
        <taxon>Tineoidea</taxon>
        <taxon>Psychidae</taxon>
        <taxon>Oiketicinae</taxon>
        <taxon>Eumeta</taxon>
    </lineage>
</organism>
<feature type="region of interest" description="Disordered" evidence="1">
    <location>
        <begin position="1"/>
        <end position="21"/>
    </location>
</feature>
<reference evidence="2 3" key="1">
    <citation type="journal article" date="2019" name="Commun. Biol.">
        <title>The bagworm genome reveals a unique fibroin gene that provides high tensile strength.</title>
        <authorList>
            <person name="Kono N."/>
            <person name="Nakamura H."/>
            <person name="Ohtoshi R."/>
            <person name="Tomita M."/>
            <person name="Numata K."/>
            <person name="Arakawa K."/>
        </authorList>
    </citation>
    <scope>NUCLEOTIDE SEQUENCE [LARGE SCALE GENOMIC DNA]</scope>
</reference>
<dbReference type="AlphaFoldDB" id="A0A4C1YYI7"/>
<feature type="compositionally biased region" description="Low complexity" evidence="1">
    <location>
        <begin position="45"/>
        <end position="54"/>
    </location>
</feature>
<dbReference type="Proteomes" id="UP000299102">
    <property type="component" value="Unassembled WGS sequence"/>
</dbReference>
<sequence>MILAPSETAARGECPGLPPSPPQIRGYLTADNLMDYPGALPTPPSVTRFTSTSFRSRDDSLKNIHRQRRPGQSESSAVALSAG</sequence>
<name>A0A4C1YYI7_EUMVA</name>